<keyword evidence="1" id="KW-1133">Transmembrane helix</keyword>
<keyword evidence="1" id="KW-0812">Transmembrane</keyword>
<evidence type="ECO:0000313" key="2">
    <source>
        <dbReference type="EMBL" id="GMA28971.1"/>
    </source>
</evidence>
<dbReference type="EMBL" id="BSUL01000001">
    <property type="protein sequence ID" value="GMA28971.1"/>
    <property type="molecule type" value="Genomic_DNA"/>
</dbReference>
<evidence type="ECO:0000313" key="3">
    <source>
        <dbReference type="Proteomes" id="UP001157160"/>
    </source>
</evidence>
<proteinExistence type="predicted"/>
<feature type="transmembrane region" description="Helical" evidence="1">
    <location>
        <begin position="115"/>
        <end position="137"/>
    </location>
</feature>
<dbReference type="Proteomes" id="UP001157160">
    <property type="component" value="Unassembled WGS sequence"/>
</dbReference>
<accession>A0AA37UQE9</accession>
<name>A0AA37UQE9_9MICO</name>
<organism evidence="2 3">
    <name type="scientific">Arenivirga flava</name>
    <dbReference type="NCBI Taxonomy" id="1930060"/>
    <lineage>
        <taxon>Bacteria</taxon>
        <taxon>Bacillati</taxon>
        <taxon>Actinomycetota</taxon>
        <taxon>Actinomycetes</taxon>
        <taxon>Micrococcales</taxon>
        <taxon>Microbacteriaceae</taxon>
        <taxon>Arenivirga</taxon>
    </lineage>
</organism>
<evidence type="ECO:0000256" key="1">
    <source>
        <dbReference type="SAM" id="Phobius"/>
    </source>
</evidence>
<dbReference type="AlphaFoldDB" id="A0AA37UQE9"/>
<dbReference type="RefSeq" id="WP_284232634.1">
    <property type="nucleotide sequence ID" value="NZ_BSUL01000001.1"/>
</dbReference>
<comment type="caution">
    <text evidence="2">The sequence shown here is derived from an EMBL/GenBank/DDBJ whole genome shotgun (WGS) entry which is preliminary data.</text>
</comment>
<feature type="transmembrane region" description="Helical" evidence="1">
    <location>
        <begin position="31"/>
        <end position="48"/>
    </location>
</feature>
<keyword evidence="1" id="KW-0472">Membrane</keyword>
<sequence>MRAALHACTAIAALGAGIVHLGAAVGAPVPAVAALVILGAAELGWALAALRLGRPPAPRAALAVAVIGLLALAPLALGEAGLHVGALLGAASLQLLAAVLLALRPRLRESPERPVRYLVGVLAGALLVGAVATPSLAATAAGGAAVPHGEHGVEAPAGGHGH</sequence>
<gene>
    <name evidence="2" type="ORF">GCM10025874_22240</name>
</gene>
<feature type="transmembrane region" description="Helical" evidence="1">
    <location>
        <begin position="83"/>
        <end position="103"/>
    </location>
</feature>
<feature type="transmembrane region" description="Helical" evidence="1">
    <location>
        <begin position="60"/>
        <end position="77"/>
    </location>
</feature>
<protein>
    <submittedName>
        <fullName evidence="2">Uncharacterized protein</fullName>
    </submittedName>
</protein>
<keyword evidence="3" id="KW-1185">Reference proteome</keyword>
<reference evidence="2 3" key="1">
    <citation type="journal article" date="2014" name="Int. J. Syst. Evol. Microbiol.">
        <title>Complete genome sequence of Corynebacterium casei LMG S-19264T (=DSM 44701T), isolated from a smear-ripened cheese.</title>
        <authorList>
            <consortium name="US DOE Joint Genome Institute (JGI-PGF)"/>
            <person name="Walter F."/>
            <person name="Albersmeier A."/>
            <person name="Kalinowski J."/>
            <person name="Ruckert C."/>
        </authorList>
    </citation>
    <scope>NUCLEOTIDE SEQUENCE [LARGE SCALE GENOMIC DNA]</scope>
    <source>
        <strain evidence="2 3">NBRC 112289</strain>
    </source>
</reference>